<evidence type="ECO:0000313" key="1">
    <source>
        <dbReference type="EMBL" id="KAK9319495.1"/>
    </source>
</evidence>
<comment type="caution">
    <text evidence="1">The sequence shown here is derived from an EMBL/GenBank/DDBJ whole genome shotgun (WGS) entry which is preliminary data.</text>
</comment>
<reference evidence="2" key="1">
    <citation type="journal article" date="2024" name="Front. Bioeng. Biotechnol.">
        <title>Genome-scale model development and genomic sequencing of the oleaginous clade Lipomyces.</title>
        <authorList>
            <person name="Czajka J.J."/>
            <person name="Han Y."/>
            <person name="Kim J."/>
            <person name="Mondo S.J."/>
            <person name="Hofstad B.A."/>
            <person name="Robles A."/>
            <person name="Haridas S."/>
            <person name="Riley R."/>
            <person name="LaButti K."/>
            <person name="Pangilinan J."/>
            <person name="Andreopoulos W."/>
            <person name="Lipzen A."/>
            <person name="Yan J."/>
            <person name="Wang M."/>
            <person name="Ng V."/>
            <person name="Grigoriev I.V."/>
            <person name="Spatafora J.W."/>
            <person name="Magnuson J.K."/>
            <person name="Baker S.E."/>
            <person name="Pomraning K.R."/>
        </authorList>
    </citation>
    <scope>NUCLEOTIDE SEQUENCE [LARGE SCALE GENOMIC DNA]</scope>
    <source>
        <strain evidence="2">CBS 10300</strain>
    </source>
</reference>
<keyword evidence="2" id="KW-1185">Reference proteome</keyword>
<evidence type="ECO:0000313" key="2">
    <source>
        <dbReference type="Proteomes" id="UP001489719"/>
    </source>
</evidence>
<protein>
    <submittedName>
        <fullName evidence="1">WD40-repeat-containing domain protein</fullName>
    </submittedName>
</protein>
<name>A0ACC3TEV3_9ASCO</name>
<sequence>MVHISLASSTLTQLPPCALAFHPSDSRFVVVGTYKLEQDGRRHGALQVYECDGGNLKLCNTIESQDSSILDLKFSPHDCSLLASTHSTGKVCLWRVSLGGEHGIDVDLISAREITDSSDTLVLSVCFSPLDSALVSVTLSSGEWRLLSISSESSVATVQVEKSFMAHSLEAWTSAFSSNGSMLFTGGDDSCLSAHDLRAGMQVWQDRRSHGAGVTSILSFPYDDSQIWTGSYDEKLRVWDLRGAHRKGSVINELSLGGGVWRLTHHPRVAEKLVLSCCMHGGARMINASDQPSDSSVVGIITDGHESMVYGGDWSSDTGYFATCSFYDRKLNLWSYR</sequence>
<dbReference type="Proteomes" id="UP001489719">
    <property type="component" value="Unassembled WGS sequence"/>
</dbReference>
<proteinExistence type="predicted"/>
<gene>
    <name evidence="1" type="ORF">V1517DRAFT_332416</name>
</gene>
<accession>A0ACC3TEV3</accession>
<dbReference type="EMBL" id="MU970183">
    <property type="protein sequence ID" value="KAK9319495.1"/>
    <property type="molecule type" value="Genomic_DNA"/>
</dbReference>
<organism evidence="1 2">
    <name type="scientific">Lipomyces orientalis</name>
    <dbReference type="NCBI Taxonomy" id="1233043"/>
    <lineage>
        <taxon>Eukaryota</taxon>
        <taxon>Fungi</taxon>
        <taxon>Dikarya</taxon>
        <taxon>Ascomycota</taxon>
        <taxon>Saccharomycotina</taxon>
        <taxon>Lipomycetes</taxon>
        <taxon>Lipomycetales</taxon>
        <taxon>Lipomycetaceae</taxon>
        <taxon>Lipomyces</taxon>
    </lineage>
</organism>